<dbReference type="CDD" id="cd01992">
    <property type="entry name" value="TilS_N"/>
    <property type="match status" value="1"/>
</dbReference>
<dbReference type="NCBIfam" id="TIGR02432">
    <property type="entry name" value="lysidine_TilS_N"/>
    <property type="match status" value="1"/>
</dbReference>
<comment type="domain">
    <text evidence="6">The N-terminal region contains the highly conserved SGGXDS motif, predicted to be a P-loop motif involved in ATP binding.</text>
</comment>
<reference evidence="8 9" key="1">
    <citation type="submission" date="2016-07" db="EMBL/GenBank/DDBJ databases">
        <title>Complete genome sequence of Altererythrobacter dongtanensis KCTC 22672, a type strain with esterase isolated from tidal flat.</title>
        <authorList>
            <person name="Cheng H."/>
            <person name="Wu Y.-H."/>
            <person name="Zhou P."/>
            <person name="Huo Y.-Y."/>
            <person name="Wang C.-S."/>
            <person name="Xu X.-W."/>
        </authorList>
    </citation>
    <scope>NUCLEOTIDE SEQUENCE [LARGE SCALE GENOMIC DNA]</scope>
    <source>
        <strain evidence="8 9">KCTC 22672</strain>
    </source>
</reference>
<dbReference type="RefSeq" id="WP_084001671.1">
    <property type="nucleotide sequence ID" value="NZ_CP016591.1"/>
</dbReference>
<keyword evidence="2 6" id="KW-0819">tRNA processing</keyword>
<keyword evidence="4 6" id="KW-0067">ATP-binding</keyword>
<dbReference type="GO" id="GO:0005737">
    <property type="term" value="C:cytoplasm"/>
    <property type="evidence" value="ECO:0007669"/>
    <property type="project" value="UniProtKB-SubCell"/>
</dbReference>
<evidence type="ECO:0000256" key="2">
    <source>
        <dbReference type="ARBA" id="ARBA00022694"/>
    </source>
</evidence>
<dbReference type="PATRIC" id="fig|692370.5.peg.990"/>
<comment type="catalytic activity">
    <reaction evidence="5 6">
        <text>cytidine(34) in tRNA(Ile2) + L-lysine + ATP = lysidine(34) in tRNA(Ile2) + AMP + diphosphate + H(+)</text>
        <dbReference type="Rhea" id="RHEA:43744"/>
        <dbReference type="Rhea" id="RHEA-COMP:10625"/>
        <dbReference type="Rhea" id="RHEA-COMP:10670"/>
        <dbReference type="ChEBI" id="CHEBI:15378"/>
        <dbReference type="ChEBI" id="CHEBI:30616"/>
        <dbReference type="ChEBI" id="CHEBI:32551"/>
        <dbReference type="ChEBI" id="CHEBI:33019"/>
        <dbReference type="ChEBI" id="CHEBI:82748"/>
        <dbReference type="ChEBI" id="CHEBI:83665"/>
        <dbReference type="ChEBI" id="CHEBI:456215"/>
        <dbReference type="EC" id="6.3.4.19"/>
    </reaction>
</comment>
<dbReference type="SUPFAM" id="SSF52402">
    <property type="entry name" value="Adenine nucleotide alpha hydrolases-like"/>
    <property type="match status" value="1"/>
</dbReference>
<gene>
    <name evidence="6 8" type="primary">tilS</name>
    <name evidence="8" type="ORF">A6F68_00975</name>
</gene>
<dbReference type="InterPro" id="IPR012094">
    <property type="entry name" value="tRNA_Ile_lys_synt"/>
</dbReference>
<evidence type="ECO:0000259" key="7">
    <source>
        <dbReference type="Pfam" id="PF01171"/>
    </source>
</evidence>
<dbReference type="KEGG" id="ado:A6F68_00975"/>
<dbReference type="STRING" id="692370.A6F68_00975"/>
<feature type="binding site" evidence="6">
    <location>
        <begin position="20"/>
        <end position="25"/>
    </location>
    <ligand>
        <name>ATP</name>
        <dbReference type="ChEBI" id="CHEBI:30616"/>
    </ligand>
</feature>
<dbReference type="Pfam" id="PF01171">
    <property type="entry name" value="ATP_bind_3"/>
    <property type="match status" value="1"/>
</dbReference>
<keyword evidence="6" id="KW-0963">Cytoplasm</keyword>
<dbReference type="PANTHER" id="PTHR43033">
    <property type="entry name" value="TRNA(ILE)-LYSIDINE SYNTHASE-RELATED"/>
    <property type="match status" value="1"/>
</dbReference>
<evidence type="ECO:0000256" key="6">
    <source>
        <dbReference type="HAMAP-Rule" id="MF_01161"/>
    </source>
</evidence>
<name>A0A1B2ABG3_9SPHN</name>
<dbReference type="GO" id="GO:0005524">
    <property type="term" value="F:ATP binding"/>
    <property type="evidence" value="ECO:0007669"/>
    <property type="project" value="UniProtKB-UniRule"/>
</dbReference>
<dbReference type="InterPro" id="IPR012795">
    <property type="entry name" value="tRNA_Ile_lys_synt_N"/>
</dbReference>
<organism evidence="8 9">
    <name type="scientific">Tsuneonella dongtanensis</name>
    <dbReference type="NCBI Taxonomy" id="692370"/>
    <lineage>
        <taxon>Bacteria</taxon>
        <taxon>Pseudomonadati</taxon>
        <taxon>Pseudomonadota</taxon>
        <taxon>Alphaproteobacteria</taxon>
        <taxon>Sphingomonadales</taxon>
        <taxon>Erythrobacteraceae</taxon>
        <taxon>Tsuneonella</taxon>
    </lineage>
</organism>
<dbReference type="EMBL" id="CP016591">
    <property type="protein sequence ID" value="ANY19500.1"/>
    <property type="molecule type" value="Genomic_DNA"/>
</dbReference>
<comment type="subcellular location">
    <subcellularLocation>
        <location evidence="6">Cytoplasm</location>
    </subcellularLocation>
</comment>
<dbReference type="EC" id="6.3.4.19" evidence="6"/>
<dbReference type="InterPro" id="IPR011063">
    <property type="entry name" value="TilS/TtcA_N"/>
</dbReference>
<evidence type="ECO:0000256" key="1">
    <source>
        <dbReference type="ARBA" id="ARBA00022598"/>
    </source>
</evidence>
<keyword evidence="1 6" id="KW-0436">Ligase</keyword>
<keyword evidence="3 6" id="KW-0547">Nucleotide-binding</keyword>
<sequence>MREVWTAAVDAHVRFGVAVSGGPDSLALLLLAHGFNRDQFEAVTVDHRLRPESGEEAARVGAICARLGVRHTILPVEVASGNMHDAAREARYRAMGEWALGRGMYGILTAHHADDQAETVLMRLNRGSGPGGLCGIRAMQPFPSGVSAIRPLLQWRKAELEAIVAESGLDPVRDPSNEDPRFDRARIRAAIGEAGWLDAVAIARSAQYLQQADLALWTYATRDYERTVEYEGDAVVWRPDDIPRAARLICVMRALAEAGGDDFSMADAARLHDAVMAGGKGGTLGGVELRFRKGEWRFAPEPPRRNG</sequence>
<evidence type="ECO:0000256" key="4">
    <source>
        <dbReference type="ARBA" id="ARBA00022840"/>
    </source>
</evidence>
<evidence type="ECO:0000256" key="5">
    <source>
        <dbReference type="ARBA" id="ARBA00048539"/>
    </source>
</evidence>
<evidence type="ECO:0000256" key="3">
    <source>
        <dbReference type="ARBA" id="ARBA00022741"/>
    </source>
</evidence>
<evidence type="ECO:0000313" key="8">
    <source>
        <dbReference type="EMBL" id="ANY19500.1"/>
    </source>
</evidence>
<dbReference type="HAMAP" id="MF_01161">
    <property type="entry name" value="tRNA_Ile_lys_synt"/>
    <property type="match status" value="1"/>
</dbReference>
<comment type="function">
    <text evidence="6">Ligates lysine onto the cytidine present at position 34 of the AUA codon-specific tRNA(Ile) that contains the anticodon CAU, in an ATP-dependent manner. Cytidine is converted to lysidine, thus changing the amino acid specificity of the tRNA from methionine to isoleucine.</text>
</comment>
<dbReference type="PANTHER" id="PTHR43033:SF5">
    <property type="entry name" value="TRNA(ILE)-LYSIDINE SYNTHETASE"/>
    <property type="match status" value="1"/>
</dbReference>
<dbReference type="GO" id="GO:0032267">
    <property type="term" value="F:tRNA(Ile)-lysidine synthase activity"/>
    <property type="evidence" value="ECO:0007669"/>
    <property type="project" value="UniProtKB-EC"/>
</dbReference>
<protein>
    <recommendedName>
        <fullName evidence="6">tRNA(Ile)-lysidine synthase</fullName>
        <ecNumber evidence="6">6.3.4.19</ecNumber>
    </recommendedName>
    <alternativeName>
        <fullName evidence="6">tRNA(Ile)-2-lysyl-cytidine synthase</fullName>
    </alternativeName>
    <alternativeName>
        <fullName evidence="6">tRNA(Ile)-lysidine synthetase</fullName>
    </alternativeName>
</protein>
<evidence type="ECO:0000313" key="9">
    <source>
        <dbReference type="Proteomes" id="UP000092932"/>
    </source>
</evidence>
<accession>A0A1B2ABG3</accession>
<comment type="similarity">
    <text evidence="6">Belongs to the tRNA(Ile)-lysidine synthase family.</text>
</comment>
<dbReference type="GO" id="GO:0006400">
    <property type="term" value="P:tRNA modification"/>
    <property type="evidence" value="ECO:0007669"/>
    <property type="project" value="UniProtKB-UniRule"/>
</dbReference>
<dbReference type="Gene3D" id="3.40.50.620">
    <property type="entry name" value="HUPs"/>
    <property type="match status" value="1"/>
</dbReference>
<dbReference type="AlphaFoldDB" id="A0A1B2ABG3"/>
<dbReference type="Proteomes" id="UP000092932">
    <property type="component" value="Chromosome"/>
</dbReference>
<keyword evidence="9" id="KW-1185">Reference proteome</keyword>
<proteinExistence type="inferred from homology"/>
<dbReference type="InterPro" id="IPR014729">
    <property type="entry name" value="Rossmann-like_a/b/a_fold"/>
</dbReference>
<feature type="domain" description="tRNA(Ile)-lysidine/2-thiocytidine synthase N-terminal" evidence="7">
    <location>
        <begin position="15"/>
        <end position="189"/>
    </location>
</feature>